<dbReference type="EMBL" id="JABWGV010000004">
    <property type="protein sequence ID" value="NVD45688.1"/>
    <property type="molecule type" value="Genomic_DNA"/>
</dbReference>
<name>A0A850H766_9SPHN</name>
<proteinExistence type="predicted"/>
<reference evidence="2 3" key="1">
    <citation type="submission" date="2020-06" db="EMBL/GenBank/DDBJ databases">
        <title>Altererythrobacter sp. HHU K3-1.</title>
        <authorList>
            <person name="Zhang D."/>
            <person name="Xue H."/>
        </authorList>
    </citation>
    <scope>NUCLEOTIDE SEQUENCE [LARGE SCALE GENOMIC DNA]</scope>
    <source>
        <strain evidence="2 3">HHU K3-1</strain>
    </source>
</reference>
<accession>A0A850H766</accession>
<keyword evidence="1" id="KW-0732">Signal</keyword>
<protein>
    <submittedName>
        <fullName evidence="2">Uncharacterized protein</fullName>
    </submittedName>
</protein>
<gene>
    <name evidence="2" type="ORF">HUV48_11780</name>
</gene>
<evidence type="ECO:0000313" key="2">
    <source>
        <dbReference type="EMBL" id="NVD45688.1"/>
    </source>
</evidence>
<evidence type="ECO:0000256" key="1">
    <source>
        <dbReference type="SAM" id="SignalP"/>
    </source>
</evidence>
<evidence type="ECO:0000313" key="3">
    <source>
        <dbReference type="Proteomes" id="UP000561438"/>
    </source>
</evidence>
<feature type="signal peptide" evidence="1">
    <location>
        <begin position="1"/>
        <end position="16"/>
    </location>
</feature>
<feature type="chain" id="PRO_5032321699" evidence="1">
    <location>
        <begin position="17"/>
        <end position="264"/>
    </location>
</feature>
<comment type="caution">
    <text evidence="2">The sequence shown here is derived from an EMBL/GenBank/DDBJ whole genome shotgun (WGS) entry which is preliminary data.</text>
</comment>
<dbReference type="AlphaFoldDB" id="A0A850H766"/>
<dbReference type="RefSeq" id="WP_176267989.1">
    <property type="nucleotide sequence ID" value="NZ_JABWGV010000004.1"/>
</dbReference>
<organism evidence="2 3">
    <name type="scientific">Qipengyuania atrilutea</name>
    <dbReference type="NCBI Taxonomy" id="2744473"/>
    <lineage>
        <taxon>Bacteria</taxon>
        <taxon>Pseudomonadati</taxon>
        <taxon>Pseudomonadota</taxon>
        <taxon>Alphaproteobacteria</taxon>
        <taxon>Sphingomonadales</taxon>
        <taxon>Erythrobacteraceae</taxon>
        <taxon>Qipengyuania</taxon>
    </lineage>
</organism>
<keyword evidence="3" id="KW-1185">Reference proteome</keyword>
<sequence>MLSPLLVLGLSSIAYAQDGPTASLEELRAGDAMALADRLLPADARGDVVSGTLRREHHLPGQAFDAIYTGSVRPGDGQTCVRSEYRAELHDETADPNAERADPEARLPVTRTSRHEKIALAEPETGSTCAPATGFIHASGHYPDRQLYAMRTFAEMIGVAGAGGIAPAQVDCTADGELCDGVATLAALDIGQLAAVRVSSGRKRCDPAQGSVRTCYAEPVQEGEPFEIEATLSAGSGQMWKASWTAANGKPLALTLRKSLIPPF</sequence>
<dbReference type="Proteomes" id="UP000561438">
    <property type="component" value="Unassembled WGS sequence"/>
</dbReference>